<dbReference type="OrthoDB" id="3424196at2"/>
<keyword evidence="2" id="KW-1185">Reference proteome</keyword>
<dbReference type="EMBL" id="CP063196">
    <property type="protein sequence ID" value="UOE18806.1"/>
    <property type="molecule type" value="Genomic_DNA"/>
</dbReference>
<evidence type="ECO:0000313" key="2">
    <source>
        <dbReference type="Proteomes" id="UP000265719"/>
    </source>
</evidence>
<dbReference type="RefSeq" id="WP_068691317.1">
    <property type="nucleotide sequence ID" value="NZ_CP063196.1"/>
</dbReference>
<protein>
    <submittedName>
        <fullName evidence="1">Uncharacterized protein</fullName>
    </submittedName>
</protein>
<accession>A0A399FX02</accession>
<dbReference type="Proteomes" id="UP000265719">
    <property type="component" value="Chromosome"/>
</dbReference>
<dbReference type="PROSITE" id="PS51257">
    <property type="entry name" value="PROKAR_LIPOPROTEIN"/>
    <property type="match status" value="1"/>
</dbReference>
<gene>
    <name evidence="1" type="ORF">NI17_018790</name>
</gene>
<evidence type="ECO:0000313" key="1">
    <source>
        <dbReference type="EMBL" id="UOE18806.1"/>
    </source>
</evidence>
<organism evidence="1 2">
    <name type="scientific">Thermobifida halotolerans</name>
    <dbReference type="NCBI Taxonomy" id="483545"/>
    <lineage>
        <taxon>Bacteria</taxon>
        <taxon>Bacillati</taxon>
        <taxon>Actinomycetota</taxon>
        <taxon>Actinomycetes</taxon>
        <taxon>Streptosporangiales</taxon>
        <taxon>Nocardiopsidaceae</taxon>
        <taxon>Thermobifida</taxon>
    </lineage>
</organism>
<sequence length="241" mass="25671">MNLPKKLLTAIVAPLGAAALLGGLVGCGGDDGTASEDTATDSAVDSREDVASRLHEAQLSGFQGLERVEEESHAGRYGELDAVREAAENRDSVTLDKPECADPTRQWGELPEVREAPASLALFRGENGAITHILLRLPEDLAAQAVDTVPSEECATYEATMEDGSSHSYTVRELDIETIGDQSRGIVVETESEEGEALLYSLLYRDGQHLGAVSMLGGPDAEQRIVDFATAALDYQNEVLG</sequence>
<dbReference type="AlphaFoldDB" id="A0A399FX02"/>
<reference evidence="1" key="1">
    <citation type="submission" date="2020-10" db="EMBL/GenBank/DDBJ databases">
        <title>De novo genome project of the cellulose decomposer Thermobifida halotolerans type strain.</title>
        <authorList>
            <person name="Nagy I."/>
            <person name="Horvath B."/>
            <person name="Kukolya J."/>
            <person name="Nagy I."/>
            <person name="Orsini M."/>
        </authorList>
    </citation>
    <scope>NUCLEOTIDE SEQUENCE</scope>
    <source>
        <strain evidence="1">DSM 44931</strain>
    </source>
</reference>
<name>A0A399FX02_9ACTN</name>
<proteinExistence type="predicted"/>
<dbReference type="KEGG" id="thao:NI17_018790"/>